<gene>
    <name evidence="1" type="ORF">GCM10023187_16790</name>
</gene>
<protein>
    <recommendedName>
        <fullName evidence="3">Lipoprotein</fullName>
    </recommendedName>
</protein>
<evidence type="ECO:0000313" key="2">
    <source>
        <dbReference type="Proteomes" id="UP001500936"/>
    </source>
</evidence>
<reference evidence="2" key="1">
    <citation type="journal article" date="2019" name="Int. J. Syst. Evol. Microbiol.">
        <title>The Global Catalogue of Microorganisms (GCM) 10K type strain sequencing project: providing services to taxonomists for standard genome sequencing and annotation.</title>
        <authorList>
            <consortium name="The Broad Institute Genomics Platform"/>
            <consortium name="The Broad Institute Genome Sequencing Center for Infectious Disease"/>
            <person name="Wu L."/>
            <person name="Ma J."/>
        </authorList>
    </citation>
    <scope>NUCLEOTIDE SEQUENCE [LARGE SCALE GENOMIC DNA]</scope>
    <source>
        <strain evidence="2">JCM 17925</strain>
    </source>
</reference>
<keyword evidence="2" id="KW-1185">Reference proteome</keyword>
<sequence length="264" mass="29178">MKNQLFLLMLSGAMMSCGEYGHYTDTANDAAGTGGNYIAKDVSGLYILSPDHEYERPCNYMSAAFIKDMFNIPLTTELTTIDVPNGCEFQWGNSRVGVAFAKPNPYESMYHAEYIFNMLFQPGDPQVLGQLSRKYTLGEDYKARSIFGPKPSGLAAEWPTSRQVRLGITQESTLPNDTATTTAGPTTSPAATQFVLPVETTQKYIGLIGVGDKAVWEPGTQILRVLYLNHIISLKVQTPATEKVRQQQAVNLANFIMDELITKR</sequence>
<proteinExistence type="predicted"/>
<comment type="caution">
    <text evidence="1">The sequence shown here is derived from an EMBL/GenBank/DDBJ whole genome shotgun (WGS) entry which is preliminary data.</text>
</comment>
<dbReference type="EMBL" id="BAABHB010000002">
    <property type="protein sequence ID" value="GAA4402001.1"/>
    <property type="molecule type" value="Genomic_DNA"/>
</dbReference>
<dbReference type="Proteomes" id="UP001500936">
    <property type="component" value="Unassembled WGS sequence"/>
</dbReference>
<dbReference type="PROSITE" id="PS51257">
    <property type="entry name" value="PROKAR_LIPOPROTEIN"/>
    <property type="match status" value="1"/>
</dbReference>
<accession>A0ABP8K8U8</accession>
<organism evidence="1 2">
    <name type="scientific">Nibrella viscosa</name>
    <dbReference type="NCBI Taxonomy" id="1084524"/>
    <lineage>
        <taxon>Bacteria</taxon>
        <taxon>Pseudomonadati</taxon>
        <taxon>Bacteroidota</taxon>
        <taxon>Cytophagia</taxon>
        <taxon>Cytophagales</taxon>
        <taxon>Spirosomataceae</taxon>
        <taxon>Nibrella</taxon>
    </lineage>
</organism>
<evidence type="ECO:0008006" key="3">
    <source>
        <dbReference type="Google" id="ProtNLM"/>
    </source>
</evidence>
<name>A0ABP8K8U8_9BACT</name>
<dbReference type="RefSeq" id="WP_345265888.1">
    <property type="nucleotide sequence ID" value="NZ_BAABHB010000002.1"/>
</dbReference>
<evidence type="ECO:0000313" key="1">
    <source>
        <dbReference type="EMBL" id="GAA4402001.1"/>
    </source>
</evidence>